<dbReference type="InterPro" id="IPR050430">
    <property type="entry name" value="Peptidase_S1"/>
</dbReference>
<feature type="signal peptide" evidence="8">
    <location>
        <begin position="1"/>
        <end position="17"/>
    </location>
</feature>
<dbReference type="PANTHER" id="PTHR24276">
    <property type="entry name" value="POLYSERASE-RELATED"/>
    <property type="match status" value="1"/>
</dbReference>
<dbReference type="InterPro" id="IPR009003">
    <property type="entry name" value="Peptidase_S1_PA"/>
</dbReference>
<accession>A0ABM1ZMW3</accession>
<keyword evidence="1 7" id="KW-0645">Protease</keyword>
<dbReference type="SUPFAM" id="SSF50494">
    <property type="entry name" value="Trypsin-like serine proteases"/>
    <property type="match status" value="1"/>
</dbReference>
<reference evidence="11" key="1">
    <citation type="journal article" date="2015" name="Proc. Natl. Acad. Sci. U.S.A.">
        <title>Genome sequence of the Asian Tiger mosquito, Aedes albopictus, reveals insights into its biology, genetics, and evolution.</title>
        <authorList>
            <person name="Chen X.G."/>
            <person name="Jiang X."/>
            <person name="Gu J."/>
            <person name="Xu M."/>
            <person name="Wu Y."/>
            <person name="Deng Y."/>
            <person name="Zhang C."/>
            <person name="Bonizzoni M."/>
            <person name="Dermauw W."/>
            <person name="Vontas J."/>
            <person name="Armbruster P."/>
            <person name="Huang X."/>
            <person name="Yang Y."/>
            <person name="Zhang H."/>
            <person name="He W."/>
            <person name="Peng H."/>
            <person name="Liu Y."/>
            <person name="Wu K."/>
            <person name="Chen J."/>
            <person name="Lirakis M."/>
            <person name="Topalis P."/>
            <person name="Van Leeuwen T."/>
            <person name="Hall A.B."/>
            <person name="Jiang X."/>
            <person name="Thorpe C."/>
            <person name="Mueller R.L."/>
            <person name="Sun C."/>
            <person name="Waterhouse R.M."/>
            <person name="Yan G."/>
            <person name="Tu Z.J."/>
            <person name="Fang X."/>
            <person name="James A.A."/>
        </authorList>
    </citation>
    <scope>NUCLEOTIDE SEQUENCE [LARGE SCALE GENOMIC DNA]</scope>
    <source>
        <strain evidence="11">Foshan</strain>
    </source>
</reference>
<comment type="similarity">
    <text evidence="6">Belongs to the peptidase S1 family. CLIP subfamily.</text>
</comment>
<evidence type="ECO:0000256" key="7">
    <source>
        <dbReference type="RuleBase" id="RU363034"/>
    </source>
</evidence>
<dbReference type="InterPro" id="IPR001254">
    <property type="entry name" value="Trypsin_dom"/>
</dbReference>
<evidence type="ECO:0000256" key="6">
    <source>
        <dbReference type="ARBA" id="ARBA00024195"/>
    </source>
</evidence>
<dbReference type="EnsemblMetazoa" id="AALFPA23_020026.R29491">
    <property type="protein sequence ID" value="AALFPA23_020026.P29491"/>
    <property type="gene ID" value="AALFPA23_020026"/>
</dbReference>
<dbReference type="PANTHER" id="PTHR24276:SF91">
    <property type="entry name" value="AT26814P-RELATED"/>
    <property type="match status" value="1"/>
</dbReference>
<dbReference type="CDD" id="cd00190">
    <property type="entry name" value="Tryp_SPc"/>
    <property type="match status" value="1"/>
</dbReference>
<keyword evidence="3 7" id="KW-0378">Hydrolase</keyword>
<evidence type="ECO:0000256" key="2">
    <source>
        <dbReference type="ARBA" id="ARBA00022757"/>
    </source>
</evidence>
<dbReference type="PROSITE" id="PS50240">
    <property type="entry name" value="TRYPSIN_DOM"/>
    <property type="match status" value="1"/>
</dbReference>
<evidence type="ECO:0000313" key="10">
    <source>
        <dbReference type="EnsemblMetazoa" id="AALFPA23_020026.P29491"/>
    </source>
</evidence>
<dbReference type="InterPro" id="IPR001314">
    <property type="entry name" value="Peptidase_S1A"/>
</dbReference>
<evidence type="ECO:0000256" key="5">
    <source>
        <dbReference type="ARBA" id="ARBA00023157"/>
    </source>
</evidence>
<dbReference type="Gene3D" id="2.40.10.10">
    <property type="entry name" value="Trypsin-like serine proteases"/>
    <property type="match status" value="1"/>
</dbReference>
<feature type="domain" description="Peptidase S1" evidence="9">
    <location>
        <begin position="26"/>
        <end position="257"/>
    </location>
</feature>
<dbReference type="GeneID" id="109417822"/>
<feature type="chain" id="PRO_5045509129" description="Peptidase S1 domain-containing protein" evidence="8">
    <location>
        <begin position="18"/>
        <end position="258"/>
    </location>
</feature>
<proteinExistence type="inferred from homology"/>
<keyword evidence="11" id="KW-1185">Reference proteome</keyword>
<evidence type="ECO:0000256" key="1">
    <source>
        <dbReference type="ARBA" id="ARBA00022670"/>
    </source>
</evidence>
<sequence length="258" mass="27659">MFATTILFASLLALSSAFPSSNDGRIVNGQTATLGQFPFQVLLVVHLNPAGSALCGGSLLSNQWVLTAGHCTEGAKSFEVHLGAVDFEDKTNDGRVVLKATEFYRHEEYDPVFATNDVAVVKLPRPVEFNERVKPVKLPEGNDSFAGRKTVVSGWGLQKDMGKVAEKLQYAPVKVITNEKCSEAFSSLIIKRSTLCAEGEHKESPCNGDSGGPLVLEGSDVQVGVVSFGHAAGCELGYPVAFARLTSFVDWVKHKTGL</sequence>
<keyword evidence="5" id="KW-1015">Disulfide bond</keyword>
<dbReference type="PRINTS" id="PR00722">
    <property type="entry name" value="CHYMOTRYPSIN"/>
</dbReference>
<keyword evidence="2" id="KW-0222">Digestion</keyword>
<dbReference type="SMART" id="SM00020">
    <property type="entry name" value="Tryp_SPc"/>
    <property type="match status" value="1"/>
</dbReference>
<keyword evidence="4 7" id="KW-0720">Serine protease</keyword>
<organism evidence="10 11">
    <name type="scientific">Aedes albopictus</name>
    <name type="common">Asian tiger mosquito</name>
    <name type="synonym">Stegomyia albopicta</name>
    <dbReference type="NCBI Taxonomy" id="7160"/>
    <lineage>
        <taxon>Eukaryota</taxon>
        <taxon>Metazoa</taxon>
        <taxon>Ecdysozoa</taxon>
        <taxon>Arthropoda</taxon>
        <taxon>Hexapoda</taxon>
        <taxon>Insecta</taxon>
        <taxon>Pterygota</taxon>
        <taxon>Neoptera</taxon>
        <taxon>Endopterygota</taxon>
        <taxon>Diptera</taxon>
        <taxon>Nematocera</taxon>
        <taxon>Culicoidea</taxon>
        <taxon>Culicidae</taxon>
        <taxon>Culicinae</taxon>
        <taxon>Aedini</taxon>
        <taxon>Aedes</taxon>
        <taxon>Stegomyia</taxon>
    </lineage>
</organism>
<evidence type="ECO:0000313" key="11">
    <source>
        <dbReference type="Proteomes" id="UP000069940"/>
    </source>
</evidence>
<dbReference type="Pfam" id="PF00089">
    <property type="entry name" value="Trypsin"/>
    <property type="match status" value="1"/>
</dbReference>
<keyword evidence="8" id="KW-0732">Signal</keyword>
<dbReference type="RefSeq" id="XP_019547546.3">
    <property type="nucleotide sequence ID" value="XM_019692001.3"/>
</dbReference>
<dbReference type="InterPro" id="IPR043504">
    <property type="entry name" value="Peptidase_S1_PA_chymotrypsin"/>
</dbReference>
<evidence type="ECO:0000256" key="4">
    <source>
        <dbReference type="ARBA" id="ARBA00022825"/>
    </source>
</evidence>
<dbReference type="Proteomes" id="UP000069940">
    <property type="component" value="Unassembled WGS sequence"/>
</dbReference>
<dbReference type="InterPro" id="IPR018114">
    <property type="entry name" value="TRYPSIN_HIS"/>
</dbReference>
<evidence type="ECO:0000256" key="3">
    <source>
        <dbReference type="ARBA" id="ARBA00022801"/>
    </source>
</evidence>
<protein>
    <recommendedName>
        <fullName evidence="9">Peptidase S1 domain-containing protein</fullName>
    </recommendedName>
</protein>
<name>A0ABM1ZMW3_AEDAL</name>
<dbReference type="PROSITE" id="PS00135">
    <property type="entry name" value="TRYPSIN_SER"/>
    <property type="match status" value="1"/>
</dbReference>
<evidence type="ECO:0000256" key="8">
    <source>
        <dbReference type="SAM" id="SignalP"/>
    </source>
</evidence>
<evidence type="ECO:0000259" key="9">
    <source>
        <dbReference type="PROSITE" id="PS50240"/>
    </source>
</evidence>
<dbReference type="PROSITE" id="PS00134">
    <property type="entry name" value="TRYPSIN_HIS"/>
    <property type="match status" value="1"/>
</dbReference>
<reference evidence="10" key="2">
    <citation type="submission" date="2025-05" db="UniProtKB">
        <authorList>
            <consortium name="EnsemblMetazoa"/>
        </authorList>
    </citation>
    <scope>IDENTIFICATION</scope>
    <source>
        <strain evidence="10">Foshan</strain>
    </source>
</reference>
<dbReference type="InterPro" id="IPR033116">
    <property type="entry name" value="TRYPSIN_SER"/>
</dbReference>